<dbReference type="NCBIfam" id="TIGR02452">
    <property type="entry name" value="TIGR02452 family protein"/>
    <property type="match status" value="1"/>
</dbReference>
<reference evidence="2 3" key="1">
    <citation type="submission" date="2014-04" db="EMBL/GenBank/DDBJ databases">
        <title>Evolutionary Origins and Diversification of the Mycorrhizal Mutualists.</title>
        <authorList>
            <consortium name="DOE Joint Genome Institute"/>
            <consortium name="Mycorrhizal Genomics Consortium"/>
            <person name="Kohler A."/>
            <person name="Kuo A."/>
            <person name="Nagy L.G."/>
            <person name="Floudas D."/>
            <person name="Copeland A."/>
            <person name="Barry K.W."/>
            <person name="Cichocki N."/>
            <person name="Veneault-Fourrey C."/>
            <person name="LaButti K."/>
            <person name="Lindquist E.A."/>
            <person name="Lipzen A."/>
            <person name="Lundell T."/>
            <person name="Morin E."/>
            <person name="Murat C."/>
            <person name="Riley R."/>
            <person name="Ohm R."/>
            <person name="Sun H."/>
            <person name="Tunlid A."/>
            <person name="Henrissat B."/>
            <person name="Grigoriev I.V."/>
            <person name="Hibbett D.S."/>
            <person name="Martin F."/>
        </authorList>
    </citation>
    <scope>NUCLEOTIDE SEQUENCE [LARGE SCALE GENOMIC DNA]</scope>
    <source>
        <strain evidence="2 3">MD-312</strain>
    </source>
</reference>
<organism evidence="2 3">
    <name type="scientific">Hydnomerulius pinastri MD-312</name>
    <dbReference type="NCBI Taxonomy" id="994086"/>
    <lineage>
        <taxon>Eukaryota</taxon>
        <taxon>Fungi</taxon>
        <taxon>Dikarya</taxon>
        <taxon>Basidiomycota</taxon>
        <taxon>Agaricomycotina</taxon>
        <taxon>Agaricomycetes</taxon>
        <taxon>Agaricomycetidae</taxon>
        <taxon>Boletales</taxon>
        <taxon>Boletales incertae sedis</taxon>
        <taxon>Leucogyrophana</taxon>
    </lineage>
</organism>
<keyword evidence="3" id="KW-1185">Reference proteome</keyword>
<dbReference type="PANTHER" id="PTHR35596:SF1">
    <property type="entry name" value="MICROBIAL-TYPE PARG CATALYTIC DOMAIN-CONTAINING PROTEIN"/>
    <property type="match status" value="1"/>
</dbReference>
<dbReference type="PANTHER" id="PTHR35596">
    <property type="entry name" value="DUF2263 DOMAIN-CONTAINING PROTEIN"/>
    <property type="match status" value="1"/>
</dbReference>
<evidence type="ECO:0000313" key="3">
    <source>
        <dbReference type="Proteomes" id="UP000053820"/>
    </source>
</evidence>
<proteinExistence type="predicted"/>
<evidence type="ECO:0000313" key="2">
    <source>
        <dbReference type="EMBL" id="KIJ65223.1"/>
    </source>
</evidence>
<feature type="domain" description="Microbial-type PARG catalytic" evidence="1">
    <location>
        <begin position="77"/>
        <end position="181"/>
    </location>
</feature>
<name>A0A0C9WB14_9AGAM</name>
<dbReference type="Proteomes" id="UP000053820">
    <property type="component" value="Unassembled WGS sequence"/>
</dbReference>
<accession>A0A0C9WB14</accession>
<dbReference type="HOGENOM" id="CLU_024412_0_1_1"/>
<dbReference type="InterPro" id="IPR012664">
    <property type="entry name" value="CHP02452"/>
</dbReference>
<gene>
    <name evidence="2" type="ORF">HYDPIDRAFT_131629</name>
</gene>
<dbReference type="Pfam" id="PF10021">
    <property type="entry name" value="PARG_cat_microb"/>
    <property type="match status" value="1"/>
</dbReference>
<sequence length="311" mass="34292">MAPGRPIREQVAKETIEESEVIVNQTPHASPASVFIPELLPPLPSNADGEVEIPQVLHPLIRPLSQTIRFPSFPSSSVTVLNSDAFTVALNLINASTAFKELCDNETTLFTTDAARTGVLNLASDLYPGGNWDKTLSVTQEEALCYSSTLFKTLKPSYYPWPNRGQGCVAGVLSPGVVIFRKDLDNNLEKLPREDWRVVQVLTVAGPRAPRLSQDREEFANPETLEELRGKLRLTYRMAAWSGCWDLVLGALGCGAYRCPAKLVAREMKAILCEPEFKGWFRKVTFAVYSTADNGGSNFDIFKGELDGVQL</sequence>
<evidence type="ECO:0000259" key="1">
    <source>
        <dbReference type="Pfam" id="PF10021"/>
    </source>
</evidence>
<dbReference type="OrthoDB" id="9985428at2759"/>
<dbReference type="InterPro" id="IPR043472">
    <property type="entry name" value="Macro_dom-like"/>
</dbReference>
<dbReference type="Gene3D" id="3.40.220.10">
    <property type="entry name" value="Leucine Aminopeptidase, subunit E, domain 1"/>
    <property type="match status" value="1"/>
</dbReference>
<dbReference type="EMBL" id="KN839844">
    <property type="protein sequence ID" value="KIJ65223.1"/>
    <property type="molecule type" value="Genomic_DNA"/>
</dbReference>
<protein>
    <recommendedName>
        <fullName evidence="1">Microbial-type PARG catalytic domain-containing protein</fullName>
    </recommendedName>
</protein>
<dbReference type="InterPro" id="IPR019261">
    <property type="entry name" value="PARG_cat_microbial"/>
</dbReference>
<dbReference type="AlphaFoldDB" id="A0A0C9WB14"/>